<feature type="region of interest" description="Disordered" evidence="1">
    <location>
        <begin position="1"/>
        <end position="55"/>
    </location>
</feature>
<dbReference type="EMBL" id="CAUYUJ010000005">
    <property type="protein sequence ID" value="CAK0788211.1"/>
    <property type="molecule type" value="Genomic_DNA"/>
</dbReference>
<comment type="caution">
    <text evidence="2">The sequence shown here is derived from an EMBL/GenBank/DDBJ whole genome shotgun (WGS) entry which is preliminary data.</text>
</comment>
<protein>
    <submittedName>
        <fullName evidence="2">Uncharacterized protein</fullName>
    </submittedName>
</protein>
<feature type="region of interest" description="Disordered" evidence="1">
    <location>
        <begin position="158"/>
        <end position="228"/>
    </location>
</feature>
<keyword evidence="3" id="KW-1185">Reference proteome</keyword>
<accession>A0ABN9P6E3</accession>
<feature type="compositionally biased region" description="Gly residues" evidence="1">
    <location>
        <begin position="175"/>
        <end position="190"/>
    </location>
</feature>
<reference evidence="2" key="1">
    <citation type="submission" date="2023-10" db="EMBL/GenBank/DDBJ databases">
        <authorList>
            <person name="Chen Y."/>
            <person name="Shah S."/>
            <person name="Dougan E. K."/>
            <person name="Thang M."/>
            <person name="Chan C."/>
        </authorList>
    </citation>
    <scope>NUCLEOTIDE SEQUENCE [LARGE SCALE GENOMIC DNA]</scope>
</reference>
<proteinExistence type="predicted"/>
<feature type="region of interest" description="Disordered" evidence="1">
    <location>
        <begin position="81"/>
        <end position="118"/>
    </location>
</feature>
<sequence length="228" mass="23213">MAATGLLASTCGSTAPSHEGRGGGAAATERGQGVGRQYLDPSTIPGHAHPGPRSDVYAFLEGAPWPHGEEAERPAGHVRHEALQLRPPSCRGRWSRNGTTRATRAQTPAPGGRRRAGGPSAAAAAVAAAHERRCDGQARRWQAGEQKRAERQRLQAYGAAPAPQEVHGAPAPVAGIGGEGGGAGGGGGGGERGEGEREGTGGERGRGRGRSLLLHEGAQMPLETGVIH</sequence>
<gene>
    <name evidence="2" type="ORF">PCOR1329_LOCUS151</name>
</gene>
<evidence type="ECO:0000256" key="1">
    <source>
        <dbReference type="SAM" id="MobiDB-lite"/>
    </source>
</evidence>
<feature type="compositionally biased region" description="Low complexity" evidence="1">
    <location>
        <begin position="99"/>
        <end position="118"/>
    </location>
</feature>
<name>A0ABN9P6E3_9DINO</name>
<evidence type="ECO:0000313" key="2">
    <source>
        <dbReference type="EMBL" id="CAK0788211.1"/>
    </source>
</evidence>
<evidence type="ECO:0000313" key="3">
    <source>
        <dbReference type="Proteomes" id="UP001189429"/>
    </source>
</evidence>
<feature type="compositionally biased region" description="Basic and acidic residues" evidence="1">
    <location>
        <begin position="191"/>
        <end position="206"/>
    </location>
</feature>
<dbReference type="Proteomes" id="UP001189429">
    <property type="component" value="Unassembled WGS sequence"/>
</dbReference>
<organism evidence="2 3">
    <name type="scientific">Prorocentrum cordatum</name>
    <dbReference type="NCBI Taxonomy" id="2364126"/>
    <lineage>
        <taxon>Eukaryota</taxon>
        <taxon>Sar</taxon>
        <taxon>Alveolata</taxon>
        <taxon>Dinophyceae</taxon>
        <taxon>Prorocentrales</taxon>
        <taxon>Prorocentraceae</taxon>
        <taxon>Prorocentrum</taxon>
    </lineage>
</organism>